<comment type="caution">
    <text evidence="3">The sequence shown here is derived from an EMBL/GenBank/DDBJ whole genome shotgun (WGS) entry which is preliminary data.</text>
</comment>
<sequence>MSARGKMKKRMTLADKHALHKERALRPTAKYNDLAAWAVQTFDLTCTPTNATIGAILKRHGSEPTRADSNARSLDRPVQLPLVELKLDEWVLRCEELNVCITGELIRKQAQA</sequence>
<dbReference type="VEuPathDB" id="FungiDB:H310_11217"/>
<proteinExistence type="predicted"/>
<evidence type="ECO:0000259" key="2">
    <source>
        <dbReference type="Pfam" id="PF03221"/>
    </source>
</evidence>
<dbReference type="GO" id="GO:0003677">
    <property type="term" value="F:DNA binding"/>
    <property type="evidence" value="ECO:0007669"/>
    <property type="project" value="UniProtKB-KW"/>
</dbReference>
<reference evidence="3 4" key="1">
    <citation type="submission" date="2018-08" db="EMBL/GenBank/DDBJ databases">
        <title>Aphanomyces genome sequencing and annotation.</title>
        <authorList>
            <person name="Minardi D."/>
            <person name="Oidtmann B."/>
            <person name="Van Der Giezen M."/>
            <person name="Studholme D.J."/>
        </authorList>
    </citation>
    <scope>NUCLEOTIDE SEQUENCE [LARGE SCALE GENOMIC DNA]</scope>
    <source>
        <strain evidence="3 4">NJM0002</strain>
    </source>
</reference>
<dbReference type="Proteomes" id="UP000285060">
    <property type="component" value="Unassembled WGS sequence"/>
</dbReference>
<dbReference type="InterPro" id="IPR006600">
    <property type="entry name" value="HTH_CenpB_DNA-bd_dom"/>
</dbReference>
<dbReference type="AlphaFoldDB" id="A0A418AIR4"/>
<protein>
    <recommendedName>
        <fullName evidence="2">HTH CENPB-type domain-containing protein</fullName>
    </recommendedName>
</protein>
<evidence type="ECO:0000313" key="4">
    <source>
        <dbReference type="Proteomes" id="UP000285060"/>
    </source>
</evidence>
<keyword evidence="1" id="KW-0238">DNA-binding</keyword>
<evidence type="ECO:0000256" key="1">
    <source>
        <dbReference type="ARBA" id="ARBA00023125"/>
    </source>
</evidence>
<organism evidence="3 4">
    <name type="scientific">Aphanomyces invadans</name>
    <dbReference type="NCBI Taxonomy" id="157072"/>
    <lineage>
        <taxon>Eukaryota</taxon>
        <taxon>Sar</taxon>
        <taxon>Stramenopiles</taxon>
        <taxon>Oomycota</taxon>
        <taxon>Saprolegniomycetes</taxon>
        <taxon>Saprolegniales</taxon>
        <taxon>Verrucalvaceae</taxon>
        <taxon>Aphanomyces</taxon>
    </lineage>
</organism>
<keyword evidence="4" id="KW-1185">Reference proteome</keyword>
<feature type="domain" description="HTH CENPB-type" evidence="2">
    <location>
        <begin position="81"/>
        <end position="111"/>
    </location>
</feature>
<accession>A0A418AIR4</accession>
<evidence type="ECO:0000313" key="3">
    <source>
        <dbReference type="EMBL" id="RHY23136.1"/>
    </source>
</evidence>
<gene>
    <name evidence="3" type="ORF">DYB32_009295</name>
</gene>
<name>A0A418AIR4_9STRA</name>
<dbReference type="Pfam" id="PF03221">
    <property type="entry name" value="HTH_Tnp_Tc5"/>
    <property type="match status" value="1"/>
</dbReference>
<dbReference type="EMBL" id="QUSY01001909">
    <property type="protein sequence ID" value="RHY23136.1"/>
    <property type="molecule type" value="Genomic_DNA"/>
</dbReference>